<dbReference type="SUPFAM" id="SSF49464">
    <property type="entry name" value="Carboxypeptidase regulatory domain-like"/>
    <property type="match status" value="1"/>
</dbReference>
<comment type="caution">
    <text evidence="1">The sequence shown here is derived from an EMBL/GenBank/DDBJ whole genome shotgun (WGS) entry which is preliminary data.</text>
</comment>
<sequence>MKNNYFLLFLLFPFLVNAQFFKELRGKVLHNRNSIVGIHVLNTTTGATTITDEEGFFEIGVRLNDTLFFSAVQYNHQTLVISAEILQQKVVNIYLEERITELEEVVVRPHNLEGDLTKDIKNSGVKPAINFDDVGIPGYKGVRQEPIISTWQAFNYGIPLGSINIEAIYKNWSGYYEGLKKRRKWDAENEAIVQIISFYGVKFFIETYALNEDEVYPFVLGCVADSDVEVDFKNGNHNLVVQLFDQRHRENRDRE</sequence>
<dbReference type="Proteomes" id="UP001596978">
    <property type="component" value="Unassembled WGS sequence"/>
</dbReference>
<name>A0ABW3CXZ3_9FLAO</name>
<proteinExistence type="predicted"/>
<evidence type="ECO:0000313" key="1">
    <source>
        <dbReference type="EMBL" id="MFD0862664.1"/>
    </source>
</evidence>
<dbReference type="InterPro" id="IPR008969">
    <property type="entry name" value="CarboxyPept-like_regulatory"/>
</dbReference>
<protein>
    <submittedName>
        <fullName evidence="1">Carboxypeptidase-like regulatory domain-containing protein</fullName>
    </submittedName>
</protein>
<organism evidence="1 2">
    <name type="scientific">Sungkyunkwania multivorans</name>
    <dbReference type="NCBI Taxonomy" id="1173618"/>
    <lineage>
        <taxon>Bacteria</taxon>
        <taxon>Pseudomonadati</taxon>
        <taxon>Bacteroidota</taxon>
        <taxon>Flavobacteriia</taxon>
        <taxon>Flavobacteriales</taxon>
        <taxon>Flavobacteriaceae</taxon>
        <taxon>Sungkyunkwania</taxon>
    </lineage>
</organism>
<dbReference type="Pfam" id="PF13715">
    <property type="entry name" value="CarbopepD_reg_2"/>
    <property type="match status" value="1"/>
</dbReference>
<evidence type="ECO:0000313" key="2">
    <source>
        <dbReference type="Proteomes" id="UP001596978"/>
    </source>
</evidence>
<gene>
    <name evidence="1" type="ORF">ACFQ1M_10655</name>
</gene>
<keyword evidence="2" id="KW-1185">Reference proteome</keyword>
<reference evidence="2" key="1">
    <citation type="journal article" date="2019" name="Int. J. Syst. Evol. Microbiol.">
        <title>The Global Catalogue of Microorganisms (GCM) 10K type strain sequencing project: providing services to taxonomists for standard genome sequencing and annotation.</title>
        <authorList>
            <consortium name="The Broad Institute Genomics Platform"/>
            <consortium name="The Broad Institute Genome Sequencing Center for Infectious Disease"/>
            <person name="Wu L."/>
            <person name="Ma J."/>
        </authorList>
    </citation>
    <scope>NUCLEOTIDE SEQUENCE [LARGE SCALE GENOMIC DNA]</scope>
    <source>
        <strain evidence="2">CCUG 62952</strain>
    </source>
</reference>
<dbReference type="EMBL" id="JBHTJH010000010">
    <property type="protein sequence ID" value="MFD0862664.1"/>
    <property type="molecule type" value="Genomic_DNA"/>
</dbReference>
<accession>A0ABW3CXZ3</accession>
<dbReference type="RefSeq" id="WP_386408003.1">
    <property type="nucleotide sequence ID" value="NZ_JBHTJH010000010.1"/>
</dbReference>